<accession>A0A7X5U1N9</accession>
<reference evidence="1 2" key="1">
    <citation type="submission" date="2020-03" db="EMBL/GenBank/DDBJ databases">
        <title>Sequencing the genomes of 1000 actinobacteria strains.</title>
        <authorList>
            <person name="Klenk H.-P."/>
        </authorList>
    </citation>
    <scope>NUCLEOTIDE SEQUENCE [LARGE SCALE GENOMIC DNA]</scope>
    <source>
        <strain evidence="1 2">DSM 44556</strain>
    </source>
</reference>
<dbReference type="RefSeq" id="WP_167161308.1">
    <property type="nucleotide sequence ID" value="NZ_JAANOW010000002.1"/>
</dbReference>
<organism evidence="1 2">
    <name type="scientific">Mycolicibacterium fluoranthenivorans</name>
    <dbReference type="NCBI Taxonomy" id="258505"/>
    <lineage>
        <taxon>Bacteria</taxon>
        <taxon>Bacillati</taxon>
        <taxon>Actinomycetota</taxon>
        <taxon>Actinomycetes</taxon>
        <taxon>Mycobacteriales</taxon>
        <taxon>Mycobacteriaceae</taxon>
        <taxon>Mycolicibacterium</taxon>
    </lineage>
</organism>
<protein>
    <submittedName>
        <fullName evidence="1">Thioester reductase-like protein</fullName>
    </submittedName>
</protein>
<evidence type="ECO:0000313" key="2">
    <source>
        <dbReference type="Proteomes" id="UP000547444"/>
    </source>
</evidence>
<dbReference type="EMBL" id="JAANOW010000002">
    <property type="protein sequence ID" value="NIH96759.1"/>
    <property type="molecule type" value="Genomic_DNA"/>
</dbReference>
<comment type="caution">
    <text evidence="1">The sequence shown here is derived from an EMBL/GenBank/DDBJ whole genome shotgun (WGS) entry which is preliminary data.</text>
</comment>
<sequence length="67" mass="7378">MFDVVRVHHRFCAVAVCAAHEVSAGAVDDRFRAAVRATKIGPAQDIPHITVELIHKYLTDLKKLGVL</sequence>
<evidence type="ECO:0000313" key="1">
    <source>
        <dbReference type="EMBL" id="NIH96759.1"/>
    </source>
</evidence>
<dbReference type="AlphaFoldDB" id="A0A7X5U1N9"/>
<name>A0A7X5U1N9_9MYCO</name>
<keyword evidence="2" id="KW-1185">Reference proteome</keyword>
<proteinExistence type="predicted"/>
<gene>
    <name evidence="1" type="ORF">FHU31_003749</name>
</gene>
<dbReference type="Proteomes" id="UP000547444">
    <property type="component" value="Unassembled WGS sequence"/>
</dbReference>